<organism evidence="2 3">
    <name type="scientific">Actinoplanes ianthinogenes</name>
    <dbReference type="NCBI Taxonomy" id="122358"/>
    <lineage>
        <taxon>Bacteria</taxon>
        <taxon>Bacillati</taxon>
        <taxon>Actinomycetota</taxon>
        <taxon>Actinomycetes</taxon>
        <taxon>Micromonosporales</taxon>
        <taxon>Micromonosporaceae</taxon>
        <taxon>Actinoplanes</taxon>
    </lineage>
</organism>
<evidence type="ECO:0000313" key="3">
    <source>
        <dbReference type="Proteomes" id="UP000676967"/>
    </source>
</evidence>
<keyword evidence="1" id="KW-1133">Transmembrane helix</keyword>
<evidence type="ECO:0000256" key="1">
    <source>
        <dbReference type="SAM" id="Phobius"/>
    </source>
</evidence>
<feature type="transmembrane region" description="Helical" evidence="1">
    <location>
        <begin position="195"/>
        <end position="215"/>
    </location>
</feature>
<protein>
    <submittedName>
        <fullName evidence="2">ABC transporter permease</fullName>
    </submittedName>
</protein>
<dbReference type="PANTHER" id="PTHR37305">
    <property type="entry name" value="INTEGRAL MEMBRANE PROTEIN-RELATED"/>
    <property type="match status" value="1"/>
</dbReference>
<keyword evidence="3" id="KW-1185">Reference proteome</keyword>
<dbReference type="EMBL" id="AP023356">
    <property type="protein sequence ID" value="BCJ43194.1"/>
    <property type="molecule type" value="Genomic_DNA"/>
</dbReference>
<feature type="transmembrane region" description="Helical" evidence="1">
    <location>
        <begin position="95"/>
        <end position="121"/>
    </location>
</feature>
<accession>A0ABN6CFE8</accession>
<feature type="transmembrane region" description="Helical" evidence="1">
    <location>
        <begin position="48"/>
        <end position="67"/>
    </location>
</feature>
<feature type="transmembrane region" description="Helical" evidence="1">
    <location>
        <begin position="222"/>
        <end position="240"/>
    </location>
</feature>
<dbReference type="Proteomes" id="UP000676967">
    <property type="component" value="Chromosome"/>
</dbReference>
<keyword evidence="1" id="KW-0812">Transmembrane</keyword>
<dbReference type="RefSeq" id="WP_189328229.1">
    <property type="nucleotide sequence ID" value="NZ_AP023356.1"/>
</dbReference>
<dbReference type="Pfam" id="PF12679">
    <property type="entry name" value="ABC2_membrane_2"/>
    <property type="match status" value="1"/>
</dbReference>
<name>A0ABN6CFE8_9ACTN</name>
<keyword evidence="1" id="KW-0472">Membrane</keyword>
<reference evidence="2 3" key="1">
    <citation type="submission" date="2020-08" db="EMBL/GenBank/DDBJ databases">
        <title>Whole genome shotgun sequence of Actinoplanes ianthinogenes NBRC 13996.</title>
        <authorList>
            <person name="Komaki H."/>
            <person name="Tamura T."/>
        </authorList>
    </citation>
    <scope>NUCLEOTIDE SEQUENCE [LARGE SCALE GENOMIC DNA]</scope>
    <source>
        <strain evidence="2 3">NBRC 13996</strain>
    </source>
</reference>
<dbReference type="PANTHER" id="PTHR37305:SF1">
    <property type="entry name" value="MEMBRANE PROTEIN"/>
    <property type="match status" value="1"/>
</dbReference>
<sequence>MTSSAADRAGTTPAAAGRTDAAVGYRPSRTLPIRAEIRRQASRRRTQLALGFMVLLPLIILVAFEFGGGGDDEDRNSGGAFSSLVDLATSGGLNFALFCLAVSAGFLLVVVFALFAGDTVASEASWGSLRYLLAIPVPRARLLAVKLVVALGYALFALALLAGTGLLVGTLRYGWHPLGSTVSAQIPPGPGVLRLLGILAYLAVILLVVAGLAFLLSVLTDAALGAVGGAVLLWILSSILDQITALGSIRNALPTHYSDAWLGLLSTPVQTEDLAKGAISAIVYATVFWGFAFYRFTRKDVTS</sequence>
<feature type="transmembrane region" description="Helical" evidence="1">
    <location>
        <begin position="274"/>
        <end position="294"/>
    </location>
</feature>
<proteinExistence type="predicted"/>
<evidence type="ECO:0000313" key="2">
    <source>
        <dbReference type="EMBL" id="BCJ43194.1"/>
    </source>
</evidence>
<gene>
    <name evidence="2" type="ORF">Aiant_38510</name>
</gene>
<feature type="transmembrane region" description="Helical" evidence="1">
    <location>
        <begin position="142"/>
        <end position="175"/>
    </location>
</feature>